<gene>
    <name evidence="2" type="ORF">KCG49_11345</name>
</gene>
<evidence type="ECO:0000313" key="3">
    <source>
        <dbReference type="Proteomes" id="UP001138894"/>
    </source>
</evidence>
<dbReference type="InterPro" id="IPR031325">
    <property type="entry name" value="RHS_repeat"/>
</dbReference>
<comment type="caution">
    <text evidence="2">The sequence shown here is derived from an EMBL/GenBank/DDBJ whole genome shotgun (WGS) entry which is preliminary data.</text>
</comment>
<protein>
    <submittedName>
        <fullName evidence="2">RHS repeat protein</fullName>
    </submittedName>
</protein>
<feature type="region of interest" description="Disordered" evidence="1">
    <location>
        <begin position="273"/>
        <end position="296"/>
    </location>
</feature>
<dbReference type="InterPro" id="IPR006530">
    <property type="entry name" value="YD"/>
</dbReference>
<sequence>MNEIRENNSDIHKYSFDYINKTNLLAFGLNEHDDFGYYTSSNIQNHKTGVLSGALKSIVYPTGGKREFIWASNTYSFNGNRLLSFDEIFQNPDNYTATYTNLVYNGTNVGGTPAGTVADPDLVFYINVDQTVNINNTITANPFTSTDPNAANQSAYAYNYTLKPILQNGADDLSRDTVTTGYNGNVSSATSTIYLQTGWYKVIDILNLYGELNVPFTLNLEVEHKLLKSNSLNWYVYGGGLRLESIQDYDNDNLKQSSIFNYQLEPTTLVPTPTDYPGNPNPHGDPNPNHHYSSGSFDGEANLRRDYIAAITPTVLAAGVVSSPVTYKITEYLNAADAQLTQGNFIGYKNVAVQIVDINTAILRNHEPISDASVTKYVFDSPIDFPTFPENYQYPYPYVKDQDYKRGNLRKQTLLNDGNSKVKETLYAYNFDANDIEQLQALSLYALIDENNLAASNQAPFPMFFQIYQSQFVYPTVSNLKLLQIARHSYRNFNDLFNNSSNDYRLAQCTSPEGVPSNIDLKDYLNGGGIDFFKDNIFIDILTENIFHTKVEEFSYKVQPTLTLTKDYFYDEMGNQKITETRQEFEYNPNNYQISQQDTYFAESNTDVHLRTHYYYPDLVLGSNTDQIRQHLLNQNRLNEVLETETHKDGEKLSESQTVYDEFASGQILPRYIKTSKSNDVPELRHEIVDYDAYNNILELKKSDGTPVIYAWGYNSTQPIAKIENASYQNMSSDLFTTIAAAKNASLADVDQPSETALRAALDSLRSHPELSDAMVTTYTYDPLVGVTSITDPRGQTVHYEYDEFNRLKYVKDEDGNILSQNAYHYRTQN</sequence>
<dbReference type="AlphaFoldDB" id="A0A9X1F9X8"/>
<proteinExistence type="predicted"/>
<name>A0A9X1F9X8_9FLAO</name>
<dbReference type="Proteomes" id="UP001138894">
    <property type="component" value="Unassembled WGS sequence"/>
</dbReference>
<dbReference type="EMBL" id="JAGSPD010000009">
    <property type="protein sequence ID" value="MBV7269781.1"/>
    <property type="molecule type" value="Genomic_DNA"/>
</dbReference>
<organism evidence="2 3">
    <name type="scientific">Winogradskyella luteola</name>
    <dbReference type="NCBI Taxonomy" id="2828330"/>
    <lineage>
        <taxon>Bacteria</taxon>
        <taxon>Pseudomonadati</taxon>
        <taxon>Bacteroidota</taxon>
        <taxon>Flavobacteriia</taxon>
        <taxon>Flavobacteriales</taxon>
        <taxon>Flavobacteriaceae</taxon>
        <taxon>Winogradskyella</taxon>
    </lineage>
</organism>
<accession>A0A9X1F9X8</accession>
<dbReference type="RefSeq" id="WP_218546621.1">
    <property type="nucleotide sequence ID" value="NZ_JAGSPD010000009.1"/>
</dbReference>
<dbReference type="Pfam" id="PF05593">
    <property type="entry name" value="RHS_repeat"/>
    <property type="match status" value="1"/>
</dbReference>
<evidence type="ECO:0000256" key="1">
    <source>
        <dbReference type="SAM" id="MobiDB-lite"/>
    </source>
</evidence>
<evidence type="ECO:0000313" key="2">
    <source>
        <dbReference type="EMBL" id="MBV7269781.1"/>
    </source>
</evidence>
<dbReference type="NCBIfam" id="TIGR01643">
    <property type="entry name" value="YD_repeat_2x"/>
    <property type="match status" value="1"/>
</dbReference>
<reference evidence="2" key="1">
    <citation type="submission" date="2021-04" db="EMBL/GenBank/DDBJ databases">
        <authorList>
            <person name="Pira H."/>
            <person name="Risdian C."/>
            <person name="Wink J."/>
        </authorList>
    </citation>
    <scope>NUCLEOTIDE SEQUENCE</scope>
    <source>
        <strain evidence="2">WHY3</strain>
    </source>
</reference>
<keyword evidence="3" id="KW-1185">Reference proteome</keyword>